<dbReference type="RefSeq" id="WP_120322337.1">
    <property type="nucleotide sequence ID" value="NZ_BONH01000021.1"/>
</dbReference>
<keyword evidence="1" id="KW-1133">Transmembrane helix</keyword>
<comment type="caution">
    <text evidence="2">The sequence shown here is derived from an EMBL/GenBank/DDBJ whole genome shotgun (WGS) entry which is preliminary data.</text>
</comment>
<dbReference type="Proteomes" id="UP000659904">
    <property type="component" value="Unassembled WGS sequence"/>
</dbReference>
<feature type="transmembrane region" description="Helical" evidence="1">
    <location>
        <begin position="76"/>
        <end position="98"/>
    </location>
</feature>
<feature type="transmembrane region" description="Helical" evidence="1">
    <location>
        <begin position="242"/>
        <end position="263"/>
    </location>
</feature>
<feature type="transmembrane region" description="Helical" evidence="1">
    <location>
        <begin position="207"/>
        <end position="230"/>
    </location>
</feature>
<gene>
    <name evidence="2" type="ORF">Cci01nite_45530</name>
</gene>
<feature type="transmembrane region" description="Helical" evidence="1">
    <location>
        <begin position="183"/>
        <end position="201"/>
    </location>
</feature>
<reference evidence="2 3" key="1">
    <citation type="submission" date="2021-01" db="EMBL/GenBank/DDBJ databases">
        <title>Whole genome shotgun sequence of Catellatospora citrea NBRC 14495.</title>
        <authorList>
            <person name="Komaki H."/>
            <person name="Tamura T."/>
        </authorList>
    </citation>
    <scope>NUCLEOTIDE SEQUENCE [LARGE SCALE GENOMIC DNA]</scope>
    <source>
        <strain evidence="2 3">NBRC 14495</strain>
    </source>
</reference>
<sequence>MVTRVCAALLRVAARRWPAEIRADLHREWQAELHVLAEQGRAAPMLAYAVSLALSRPAADPVLDRSSMTGPVLRTAAFLLLAPPAATVAAGLGLWLMSLTAHDGLLRTRPDLALHLREATAALFVTCFAVLLAVLAARLARWGVPAGPLPLAIGLVVPCGITVAMFIATFMQSDKLWRVLPELVLWSAGMVGVLWLAARAAALGHLRLAWCVGLLGAFVVADLGVVLTVLNHTPVRYLVEGGFEPGVSGTWALLWLPMILLGPGLGWGPSQEDVLYVGDLVELSPYLFLAFTPYLLAYAVATARRSGHGPARLVGDQAGRIS</sequence>
<evidence type="ECO:0000313" key="2">
    <source>
        <dbReference type="EMBL" id="GIF99459.1"/>
    </source>
</evidence>
<accession>A0A8J3KQG4</accession>
<dbReference type="EMBL" id="BONH01000021">
    <property type="protein sequence ID" value="GIF99459.1"/>
    <property type="molecule type" value="Genomic_DNA"/>
</dbReference>
<keyword evidence="1" id="KW-0812">Transmembrane</keyword>
<feature type="transmembrane region" description="Helical" evidence="1">
    <location>
        <begin position="151"/>
        <end position="171"/>
    </location>
</feature>
<organism evidence="2 3">
    <name type="scientific">Catellatospora citrea</name>
    <dbReference type="NCBI Taxonomy" id="53366"/>
    <lineage>
        <taxon>Bacteria</taxon>
        <taxon>Bacillati</taxon>
        <taxon>Actinomycetota</taxon>
        <taxon>Actinomycetes</taxon>
        <taxon>Micromonosporales</taxon>
        <taxon>Micromonosporaceae</taxon>
        <taxon>Catellatospora</taxon>
    </lineage>
</organism>
<proteinExistence type="predicted"/>
<name>A0A8J3KQG4_9ACTN</name>
<evidence type="ECO:0000313" key="3">
    <source>
        <dbReference type="Proteomes" id="UP000659904"/>
    </source>
</evidence>
<keyword evidence="3" id="KW-1185">Reference proteome</keyword>
<evidence type="ECO:0000256" key="1">
    <source>
        <dbReference type="SAM" id="Phobius"/>
    </source>
</evidence>
<dbReference type="AlphaFoldDB" id="A0A8J3KQG4"/>
<feature type="transmembrane region" description="Helical" evidence="1">
    <location>
        <begin position="119"/>
        <end position="139"/>
    </location>
</feature>
<protein>
    <submittedName>
        <fullName evidence="2">Uncharacterized protein</fullName>
    </submittedName>
</protein>
<keyword evidence="1" id="KW-0472">Membrane</keyword>
<feature type="transmembrane region" description="Helical" evidence="1">
    <location>
        <begin position="283"/>
        <end position="303"/>
    </location>
</feature>